<accession>A0A915K8A0</accession>
<evidence type="ECO:0000313" key="2">
    <source>
        <dbReference type="WBParaSite" id="nRc.2.0.1.t34916-RA"/>
    </source>
</evidence>
<evidence type="ECO:0000313" key="1">
    <source>
        <dbReference type="Proteomes" id="UP000887565"/>
    </source>
</evidence>
<organism evidence="1 2">
    <name type="scientific">Romanomermis culicivorax</name>
    <name type="common">Nematode worm</name>
    <dbReference type="NCBI Taxonomy" id="13658"/>
    <lineage>
        <taxon>Eukaryota</taxon>
        <taxon>Metazoa</taxon>
        <taxon>Ecdysozoa</taxon>
        <taxon>Nematoda</taxon>
        <taxon>Enoplea</taxon>
        <taxon>Dorylaimia</taxon>
        <taxon>Mermithida</taxon>
        <taxon>Mermithoidea</taxon>
        <taxon>Mermithidae</taxon>
        <taxon>Romanomermis</taxon>
    </lineage>
</organism>
<name>A0A915K8A0_ROMCU</name>
<dbReference type="Proteomes" id="UP000887565">
    <property type="component" value="Unplaced"/>
</dbReference>
<proteinExistence type="predicted"/>
<sequence length="69" mass="8473">MNRQSLILLTNEKPRRHRRDEIVRNEILWKSRRVNFSPKNCANNSNFSVRIKHQKEDFQFPIPLNEQRK</sequence>
<dbReference type="AlphaFoldDB" id="A0A915K8A0"/>
<protein>
    <submittedName>
        <fullName evidence="2">Ovule protein</fullName>
    </submittedName>
</protein>
<dbReference type="WBParaSite" id="nRc.2.0.1.t34916-RA">
    <property type="protein sequence ID" value="nRc.2.0.1.t34916-RA"/>
    <property type="gene ID" value="nRc.2.0.1.g34916"/>
</dbReference>
<keyword evidence="1" id="KW-1185">Reference proteome</keyword>
<reference evidence="2" key="1">
    <citation type="submission" date="2022-11" db="UniProtKB">
        <authorList>
            <consortium name="WormBaseParasite"/>
        </authorList>
    </citation>
    <scope>IDENTIFICATION</scope>
</reference>